<reference evidence="1 2" key="1">
    <citation type="submission" date="2014-04" db="EMBL/GenBank/DDBJ databases">
        <title>Evolutionary Origins and Diversification of the Mycorrhizal Mutualists.</title>
        <authorList>
            <consortium name="DOE Joint Genome Institute"/>
            <consortium name="Mycorrhizal Genomics Consortium"/>
            <person name="Kohler A."/>
            <person name="Kuo A."/>
            <person name="Nagy L.G."/>
            <person name="Floudas D."/>
            <person name="Copeland A."/>
            <person name="Barry K.W."/>
            <person name="Cichocki N."/>
            <person name="Veneault-Fourrey C."/>
            <person name="LaButti K."/>
            <person name="Lindquist E.A."/>
            <person name="Lipzen A."/>
            <person name="Lundell T."/>
            <person name="Morin E."/>
            <person name="Murat C."/>
            <person name="Riley R."/>
            <person name="Ohm R."/>
            <person name="Sun H."/>
            <person name="Tunlid A."/>
            <person name="Henrissat B."/>
            <person name="Grigoriev I.V."/>
            <person name="Hibbett D.S."/>
            <person name="Martin F."/>
        </authorList>
    </citation>
    <scope>NUCLEOTIDE SEQUENCE [LARGE SCALE GENOMIC DNA]</scope>
    <source>
        <strain evidence="1 2">Koide BX008</strain>
    </source>
</reference>
<evidence type="ECO:0000313" key="1">
    <source>
        <dbReference type="EMBL" id="KIL64238.1"/>
    </source>
</evidence>
<dbReference type="HOGENOM" id="CLU_2830686_0_0_1"/>
<dbReference type="AlphaFoldDB" id="A0A0C2X680"/>
<proteinExistence type="predicted"/>
<dbReference type="Proteomes" id="UP000054549">
    <property type="component" value="Unassembled WGS sequence"/>
</dbReference>
<organism evidence="1 2">
    <name type="scientific">Amanita muscaria (strain Koide BX008)</name>
    <dbReference type="NCBI Taxonomy" id="946122"/>
    <lineage>
        <taxon>Eukaryota</taxon>
        <taxon>Fungi</taxon>
        <taxon>Dikarya</taxon>
        <taxon>Basidiomycota</taxon>
        <taxon>Agaricomycotina</taxon>
        <taxon>Agaricomycetes</taxon>
        <taxon>Agaricomycetidae</taxon>
        <taxon>Agaricales</taxon>
        <taxon>Pluteineae</taxon>
        <taxon>Amanitaceae</taxon>
        <taxon>Amanita</taxon>
    </lineage>
</organism>
<dbReference type="InParanoid" id="A0A0C2X680"/>
<sequence>MDNNFNDPRGYSRPLEASDLYKLQDNRSSSKIAAAINESYNRRAKVAAEYNARGNLPWPESLLVDD</sequence>
<protein>
    <submittedName>
        <fullName evidence="1">Uncharacterized protein</fullName>
    </submittedName>
</protein>
<keyword evidence="2" id="KW-1185">Reference proteome</keyword>
<accession>A0A0C2X680</accession>
<evidence type="ECO:0000313" key="2">
    <source>
        <dbReference type="Proteomes" id="UP000054549"/>
    </source>
</evidence>
<dbReference type="OrthoDB" id="3244899at2759"/>
<name>A0A0C2X680_AMAMK</name>
<gene>
    <name evidence="1" type="ORF">M378DRAFT_163483</name>
</gene>
<dbReference type="EMBL" id="KN818251">
    <property type="protein sequence ID" value="KIL64238.1"/>
    <property type="molecule type" value="Genomic_DNA"/>
</dbReference>